<evidence type="ECO:0000256" key="2">
    <source>
        <dbReference type="ARBA" id="ARBA00009045"/>
    </source>
</evidence>
<reference evidence="10" key="1">
    <citation type="journal article" date="2013" name="Genome Biol. Evol.">
        <title>Punctuated emergences of genetic and phenotypic innovations in eumetazoan, bilaterian, euteleostome, and hominidae ancestors.</title>
        <authorList>
            <person name="Wenger Y."/>
            <person name="Galliot B."/>
        </authorList>
    </citation>
    <scope>NUCLEOTIDE SEQUENCE</scope>
    <source>
        <tissue evidence="10">Whole animals</tissue>
    </source>
</reference>
<dbReference type="Gene3D" id="1.20.1540.10">
    <property type="entry name" value="Rhomboid-like"/>
    <property type="match status" value="1"/>
</dbReference>
<dbReference type="SUPFAM" id="SSF144091">
    <property type="entry name" value="Rhomboid-like"/>
    <property type="match status" value="1"/>
</dbReference>
<accession>T2M8S8</accession>
<comment type="similarity">
    <text evidence="2">Belongs to the peptidase S54 family.</text>
</comment>
<evidence type="ECO:0000256" key="1">
    <source>
        <dbReference type="ARBA" id="ARBA00004141"/>
    </source>
</evidence>
<evidence type="ECO:0000256" key="7">
    <source>
        <dbReference type="ARBA" id="ARBA00023136"/>
    </source>
</evidence>
<evidence type="ECO:0000256" key="6">
    <source>
        <dbReference type="ARBA" id="ARBA00022989"/>
    </source>
</evidence>
<feature type="transmembrane region" description="Helical" evidence="8">
    <location>
        <begin position="199"/>
        <end position="221"/>
    </location>
</feature>
<evidence type="ECO:0000256" key="3">
    <source>
        <dbReference type="ARBA" id="ARBA00022670"/>
    </source>
</evidence>
<keyword evidence="6 8" id="KW-1133">Transmembrane helix</keyword>
<feature type="domain" description="Peptidase S54 rhomboid" evidence="9">
    <location>
        <begin position="71"/>
        <end position="214"/>
    </location>
</feature>
<evidence type="ECO:0000313" key="10">
    <source>
        <dbReference type="EMBL" id="CDG68504.1"/>
    </source>
</evidence>
<evidence type="ECO:0000259" key="9">
    <source>
        <dbReference type="Pfam" id="PF01694"/>
    </source>
</evidence>
<dbReference type="GO" id="GO:0004252">
    <property type="term" value="F:serine-type endopeptidase activity"/>
    <property type="evidence" value="ECO:0007669"/>
    <property type="project" value="InterPro"/>
</dbReference>
<feature type="transmembrane region" description="Helical" evidence="8">
    <location>
        <begin position="112"/>
        <end position="137"/>
    </location>
</feature>
<dbReference type="OrthoDB" id="10257275at2759"/>
<dbReference type="InterPro" id="IPR035952">
    <property type="entry name" value="Rhomboid-like_sf"/>
</dbReference>
<gene>
    <name evidence="10" type="primary">RHBDD1</name>
</gene>
<feature type="transmembrane region" description="Helical" evidence="8">
    <location>
        <begin position="36"/>
        <end position="54"/>
    </location>
</feature>
<dbReference type="EMBL" id="HAAD01002272">
    <property type="protein sequence ID" value="CDG68504.1"/>
    <property type="molecule type" value="mRNA"/>
</dbReference>
<dbReference type="InterPro" id="IPR022764">
    <property type="entry name" value="Peptidase_S54_rhomboid_dom"/>
</dbReference>
<dbReference type="Pfam" id="PF01694">
    <property type="entry name" value="Rhomboid"/>
    <property type="match status" value="1"/>
</dbReference>
<keyword evidence="3" id="KW-0645">Protease</keyword>
<dbReference type="PROSITE" id="PS50330">
    <property type="entry name" value="UIM"/>
    <property type="match status" value="1"/>
</dbReference>
<feature type="non-terminal residue" evidence="10">
    <location>
        <position position="1"/>
    </location>
</feature>
<keyword evidence="4 8" id="KW-0812">Transmembrane</keyword>
<protein>
    <submittedName>
        <fullName evidence="10">Rhomboid domain-containing protein 1</fullName>
    </submittedName>
</protein>
<dbReference type="FunFam" id="1.20.1540.10:FF:000008">
    <property type="entry name" value="RHOMBOID-like protein 13"/>
    <property type="match status" value="1"/>
</dbReference>
<dbReference type="PANTHER" id="PTHR43066:SF1">
    <property type="entry name" value="RHOMBOID PROTEIN 2"/>
    <property type="match status" value="1"/>
</dbReference>
<comment type="subcellular location">
    <subcellularLocation>
        <location evidence="1">Membrane</location>
        <topology evidence="1">Multi-pass membrane protein</topology>
    </subcellularLocation>
</comment>
<dbReference type="GO" id="GO:0016020">
    <property type="term" value="C:membrane"/>
    <property type="evidence" value="ECO:0007669"/>
    <property type="project" value="UniProtKB-SubCell"/>
</dbReference>
<dbReference type="InterPro" id="IPR003903">
    <property type="entry name" value="UIM_dom"/>
</dbReference>
<evidence type="ECO:0000256" key="4">
    <source>
        <dbReference type="ARBA" id="ARBA00022692"/>
    </source>
</evidence>
<keyword evidence="5" id="KW-0378">Hydrolase</keyword>
<dbReference type="GO" id="GO:0006508">
    <property type="term" value="P:proteolysis"/>
    <property type="evidence" value="ECO:0007669"/>
    <property type="project" value="UniProtKB-KW"/>
</dbReference>
<dbReference type="AlphaFoldDB" id="T2M8S8"/>
<evidence type="ECO:0000256" key="8">
    <source>
        <dbReference type="SAM" id="Phobius"/>
    </source>
</evidence>
<organism evidence="10">
    <name type="scientific">Hydra vulgaris</name>
    <name type="common">Hydra</name>
    <name type="synonym">Hydra attenuata</name>
    <dbReference type="NCBI Taxonomy" id="6087"/>
    <lineage>
        <taxon>Eukaryota</taxon>
        <taxon>Metazoa</taxon>
        <taxon>Cnidaria</taxon>
        <taxon>Hydrozoa</taxon>
        <taxon>Hydroidolina</taxon>
        <taxon>Anthoathecata</taxon>
        <taxon>Aplanulata</taxon>
        <taxon>Hydridae</taxon>
        <taxon>Hydra</taxon>
    </lineage>
</organism>
<proteinExistence type="evidence at transcript level"/>
<keyword evidence="7 8" id="KW-0472">Membrane</keyword>
<sequence length="373" mass="42756">YTYCMMSRRQTRGGLGLLLLGSQVLQIGVDQIPPITLATLVLNVAVFLQLFPFMSTVEKACTSNFNVFHKGEWPRLIYSSFYHLDDMHLYFNMVSFIWKGRNLERRMKRSQYLVLLALFSVLTQVVMLLLNSILSFIFTNDVYLHSCAAGFSAVIFALKVLTTHNSIDYETVMGIVVPSRYACWAELVLIQIMVPNVSFTGHLAGILVGLMYIFGPLKWIVKSVTKFLEGKYFTQSSPQYEYRSTSTRTNTTNYENIQNTIRNDEDEDLQRAIQNSLKDFNFQSPQPPSSYQNPPSYGWNVQSSSNIQPTAPFFETFDNSNRDLPYPSNEYNFTSTNLTSHDMPPDSIATNKSSLNINVREARLRKFEKQKNK</sequence>
<name>T2M8S8_HYDVU</name>
<dbReference type="Gene3D" id="6.10.140.100">
    <property type="match status" value="1"/>
</dbReference>
<dbReference type="PANTHER" id="PTHR43066">
    <property type="entry name" value="RHOMBOID-RELATED PROTEIN"/>
    <property type="match status" value="1"/>
</dbReference>
<evidence type="ECO:0000256" key="5">
    <source>
        <dbReference type="ARBA" id="ARBA00022801"/>
    </source>
</evidence>